<organism evidence="1 2">
    <name type="scientific">Hypoxylon rubiginosum</name>
    <dbReference type="NCBI Taxonomy" id="110542"/>
    <lineage>
        <taxon>Eukaryota</taxon>
        <taxon>Fungi</taxon>
        <taxon>Dikarya</taxon>
        <taxon>Ascomycota</taxon>
        <taxon>Pezizomycotina</taxon>
        <taxon>Sordariomycetes</taxon>
        <taxon>Xylariomycetidae</taxon>
        <taxon>Xylariales</taxon>
        <taxon>Hypoxylaceae</taxon>
        <taxon>Hypoxylon</taxon>
    </lineage>
</organism>
<evidence type="ECO:0000313" key="1">
    <source>
        <dbReference type="EMBL" id="KAI6083632.1"/>
    </source>
</evidence>
<proteinExistence type="predicted"/>
<comment type="caution">
    <text evidence="1">The sequence shown here is derived from an EMBL/GenBank/DDBJ whole genome shotgun (WGS) entry which is preliminary data.</text>
</comment>
<protein>
    <submittedName>
        <fullName evidence="1">Uncharacterized protein</fullName>
    </submittedName>
</protein>
<reference evidence="1 2" key="1">
    <citation type="journal article" date="2022" name="New Phytol.">
        <title>Ecological generalism drives hyperdiversity of secondary metabolite gene clusters in xylarialean endophytes.</title>
        <authorList>
            <person name="Franco M.E.E."/>
            <person name="Wisecaver J.H."/>
            <person name="Arnold A.E."/>
            <person name="Ju Y.M."/>
            <person name="Slot J.C."/>
            <person name="Ahrendt S."/>
            <person name="Moore L.P."/>
            <person name="Eastman K.E."/>
            <person name="Scott K."/>
            <person name="Konkel Z."/>
            <person name="Mondo S.J."/>
            <person name="Kuo A."/>
            <person name="Hayes R.D."/>
            <person name="Haridas S."/>
            <person name="Andreopoulos B."/>
            <person name="Riley R."/>
            <person name="LaButti K."/>
            <person name="Pangilinan J."/>
            <person name="Lipzen A."/>
            <person name="Amirebrahimi M."/>
            <person name="Yan J."/>
            <person name="Adam C."/>
            <person name="Keymanesh K."/>
            <person name="Ng V."/>
            <person name="Louie K."/>
            <person name="Northen T."/>
            <person name="Drula E."/>
            <person name="Henrissat B."/>
            <person name="Hsieh H.M."/>
            <person name="Youens-Clark K."/>
            <person name="Lutzoni F."/>
            <person name="Miadlikowska J."/>
            <person name="Eastwood D.C."/>
            <person name="Hamelin R.C."/>
            <person name="Grigoriev I.V."/>
            <person name="U'Ren J.M."/>
        </authorList>
    </citation>
    <scope>NUCLEOTIDE SEQUENCE [LARGE SCALE GENOMIC DNA]</scope>
    <source>
        <strain evidence="1 2">ER1909</strain>
    </source>
</reference>
<evidence type="ECO:0000313" key="2">
    <source>
        <dbReference type="Proteomes" id="UP001497680"/>
    </source>
</evidence>
<dbReference type="Proteomes" id="UP001497680">
    <property type="component" value="Unassembled WGS sequence"/>
</dbReference>
<name>A0ACC0CT88_9PEZI</name>
<gene>
    <name evidence="1" type="ORF">F4821DRAFT_244465</name>
</gene>
<dbReference type="EMBL" id="MU394349">
    <property type="protein sequence ID" value="KAI6083632.1"/>
    <property type="molecule type" value="Genomic_DNA"/>
</dbReference>
<keyword evidence="2" id="KW-1185">Reference proteome</keyword>
<accession>A0ACC0CT88</accession>
<sequence length="612" mass="69162">MASATVTEITRRDLQDLPTPPVASITNVKHLSSYNWIEASKPTIAVPGSPPLWSPPSTPRTLEKDSGLVYIDQNEARLPASPLEPLFRALYITNPTFDIRAIDVVTDRNNIRKLLSFINPRTSQGGSQAFTIEVEVTGNTALFSRKETSTQEFIEPHDFRGFGHAFEKEYTTDKIEGSTGHHRIISYRFGDLDLIVRHELDGYLPDGSTPASNTNQQENDDLSSTLASLSISSASPLTAATSSGSSLAIRNEGQAVPRQSTFVIKTRVSHKSLEIQEVAAQLWISQTPNLVRAFHDKGKFRQPVVQNVVGAVNEWEQANQHDLKKLSALISNIVNIVKGYGGRAIIKYNPYADKLVVTRQEDGGEMLPKDLYSKWAKDDVPKKENATAASRDPVDMSKVKILIGSTEYLVDTNRIPHFKSYANSQQYSDGNAVPMQLKEYIPFFDIIHQGVRDGFRQFFRRMPTQLSEYRSLCETLKFLQIDVLVSRNLRDIMSDMRKGKSDWDYEDRQEIGGQKSLARDSAFRLLYGFLTGEFDARDMAYNATSFVVSHPGIFRCRTRLMVRRAYEDRFPISDKQRKVLDKWPIDDPSGERSDDDATTEVDDYYYDSDYSF</sequence>